<feature type="transmembrane region" description="Helical" evidence="1">
    <location>
        <begin position="260"/>
        <end position="280"/>
    </location>
</feature>
<dbReference type="PANTHER" id="PTHR35342:SF5">
    <property type="entry name" value="TRICARBOXYLIC TRANSPORT PROTEIN"/>
    <property type="match status" value="1"/>
</dbReference>
<proteinExistence type="predicted"/>
<protein>
    <submittedName>
        <fullName evidence="3">Putative tricarboxylic transport membrane protein</fullName>
    </submittedName>
</protein>
<feature type="transmembrane region" description="Helical" evidence="1">
    <location>
        <begin position="382"/>
        <end position="403"/>
    </location>
</feature>
<evidence type="ECO:0000259" key="2">
    <source>
        <dbReference type="Pfam" id="PF01970"/>
    </source>
</evidence>
<accession>A0A1G7ZRK3</accession>
<feature type="transmembrane region" description="Helical" evidence="1">
    <location>
        <begin position="423"/>
        <end position="442"/>
    </location>
</feature>
<feature type="transmembrane region" description="Helical" evidence="1">
    <location>
        <begin position="463"/>
        <end position="485"/>
    </location>
</feature>
<dbReference type="PANTHER" id="PTHR35342">
    <property type="entry name" value="TRICARBOXYLIC TRANSPORT PROTEIN"/>
    <property type="match status" value="1"/>
</dbReference>
<feature type="transmembrane region" description="Helical" evidence="1">
    <location>
        <begin position="151"/>
        <end position="179"/>
    </location>
</feature>
<evidence type="ECO:0000313" key="3">
    <source>
        <dbReference type="EMBL" id="SDH11321.1"/>
    </source>
</evidence>
<reference evidence="3 4" key="1">
    <citation type="submission" date="2016-10" db="EMBL/GenBank/DDBJ databases">
        <authorList>
            <person name="de Groot N.N."/>
        </authorList>
    </citation>
    <scope>NUCLEOTIDE SEQUENCE [LARGE SCALE GENOMIC DNA]</scope>
    <source>
        <strain evidence="3 4">CGMCC 1.10267</strain>
    </source>
</reference>
<evidence type="ECO:0000313" key="4">
    <source>
        <dbReference type="Proteomes" id="UP000199495"/>
    </source>
</evidence>
<keyword evidence="4" id="KW-1185">Reference proteome</keyword>
<dbReference type="EMBL" id="FNCS01000022">
    <property type="protein sequence ID" value="SDH11321.1"/>
    <property type="molecule type" value="Genomic_DNA"/>
</dbReference>
<feature type="transmembrane region" description="Helical" evidence="1">
    <location>
        <begin position="109"/>
        <end position="131"/>
    </location>
</feature>
<dbReference type="OrthoDB" id="7912266at2"/>
<dbReference type="Proteomes" id="UP000199495">
    <property type="component" value="Unassembled WGS sequence"/>
</dbReference>
<dbReference type="InterPro" id="IPR002823">
    <property type="entry name" value="DUF112_TM"/>
</dbReference>
<keyword evidence="1" id="KW-0812">Transmembrane</keyword>
<feature type="transmembrane region" description="Helical" evidence="1">
    <location>
        <begin position="42"/>
        <end position="69"/>
    </location>
</feature>
<evidence type="ECO:0000256" key="1">
    <source>
        <dbReference type="SAM" id="Phobius"/>
    </source>
</evidence>
<feature type="transmembrane region" description="Helical" evidence="1">
    <location>
        <begin position="353"/>
        <end position="375"/>
    </location>
</feature>
<organism evidence="3 4">
    <name type="scientific">Pelagibacterium luteolum</name>
    <dbReference type="NCBI Taxonomy" id="440168"/>
    <lineage>
        <taxon>Bacteria</taxon>
        <taxon>Pseudomonadati</taxon>
        <taxon>Pseudomonadota</taxon>
        <taxon>Alphaproteobacteria</taxon>
        <taxon>Hyphomicrobiales</taxon>
        <taxon>Devosiaceae</taxon>
        <taxon>Pelagibacterium</taxon>
    </lineage>
</organism>
<dbReference type="Pfam" id="PF01970">
    <property type="entry name" value="TctA"/>
    <property type="match status" value="1"/>
</dbReference>
<dbReference type="RefSeq" id="WP_090599297.1">
    <property type="nucleotide sequence ID" value="NZ_FNCS01000022.1"/>
</dbReference>
<name>A0A1G7ZRK3_9HYPH</name>
<keyword evidence="1" id="KW-0472">Membrane</keyword>
<feature type="transmembrane region" description="Helical" evidence="1">
    <location>
        <begin position="12"/>
        <end position="36"/>
    </location>
</feature>
<gene>
    <name evidence="3" type="ORF">SAMN04487974_12218</name>
</gene>
<sequence>MVSTFGLLDGFAALLDISVLAYCLLGVTLGTLIGVLPGLGPLAGMALLLPLTYTLSSAQALIMLCGIFYGTQYGNSISAILLNIPGDPGAAATTLDGNKLAKSGRAGTALAIAAIASFVGGTVGTLGLMLFSETIVPFALQFGPTETLALLILGLVLVSALGTGSIVKALCMATFGLLLTIPGSDPVSGASRMTFGFPELYSGLGLVPVAMGLFAISEVLINAQQKMSGVIVTKIGRLLPTFNELLSCIPSMLRGTPLGFLIGVLPGAGSAPAAFAAYGLEKRFSRNKQAIGEGSLSGVAAPESANNAAAAGSLVPLLSLGIPGSPPAAIILGALIIQGIQPGPLFVAQQPELFWTLIASLYLANVLLVVLNLPLVGIWARILMIPFPFLAAAILVVSVAGVYSTNNSFFDVWVMLALGVAGWLLRSGGFPLAPILLGLVLGGRMEESFRQALVVSNGNWDIFVSKPITVALFAITLSVVGWSLLSSLRNRRRSLASIS</sequence>
<feature type="domain" description="DUF112" evidence="2">
    <location>
        <begin position="20"/>
        <end position="437"/>
    </location>
</feature>
<keyword evidence="1" id="KW-1133">Transmembrane helix</keyword>
<dbReference type="STRING" id="440168.SAMN04487974_12218"/>
<dbReference type="AlphaFoldDB" id="A0A1G7ZRK3"/>
<feature type="transmembrane region" description="Helical" evidence="1">
    <location>
        <begin position="200"/>
        <end position="221"/>
    </location>
</feature>